<evidence type="ECO:0000313" key="5">
    <source>
        <dbReference type="Proteomes" id="UP000593579"/>
    </source>
</evidence>
<feature type="domain" description="CCHC-type" evidence="3">
    <location>
        <begin position="164"/>
        <end position="179"/>
    </location>
</feature>
<keyword evidence="5" id="KW-1185">Reference proteome</keyword>
<dbReference type="AlphaFoldDB" id="A0A7J9BA38"/>
<dbReference type="GO" id="GO:0008270">
    <property type="term" value="F:zinc ion binding"/>
    <property type="evidence" value="ECO:0007669"/>
    <property type="project" value="UniProtKB-KW"/>
</dbReference>
<keyword evidence="1" id="KW-0863">Zinc-finger</keyword>
<keyword evidence="1" id="KW-0862">Zinc</keyword>
<feature type="region of interest" description="Disordered" evidence="2">
    <location>
        <begin position="288"/>
        <end position="326"/>
    </location>
</feature>
<dbReference type="InterPro" id="IPR001878">
    <property type="entry name" value="Znf_CCHC"/>
</dbReference>
<dbReference type="GO" id="GO:0003676">
    <property type="term" value="F:nucleic acid binding"/>
    <property type="evidence" value="ECO:0007669"/>
    <property type="project" value="InterPro"/>
</dbReference>
<accession>A0A7J9BA38</accession>
<gene>
    <name evidence="4" type="ORF">Gogos_017194</name>
</gene>
<protein>
    <recommendedName>
        <fullName evidence="3">CCHC-type domain-containing protein</fullName>
    </recommendedName>
</protein>
<evidence type="ECO:0000259" key="3">
    <source>
        <dbReference type="PROSITE" id="PS50158"/>
    </source>
</evidence>
<keyword evidence="1" id="KW-0479">Metal-binding</keyword>
<evidence type="ECO:0000313" key="4">
    <source>
        <dbReference type="EMBL" id="MBA0733156.1"/>
    </source>
</evidence>
<dbReference type="EMBL" id="JABEZY010000001">
    <property type="protein sequence ID" value="MBA0733156.1"/>
    <property type="molecule type" value="Genomic_DNA"/>
</dbReference>
<proteinExistence type="predicted"/>
<feature type="region of interest" description="Disordered" evidence="2">
    <location>
        <begin position="1"/>
        <end position="33"/>
    </location>
</feature>
<comment type="caution">
    <text evidence="4">The sequence shown here is derived from an EMBL/GenBank/DDBJ whole genome shotgun (WGS) entry which is preliminary data.</text>
</comment>
<organism evidence="4 5">
    <name type="scientific">Gossypium gossypioides</name>
    <name type="common">Mexican cotton</name>
    <name type="synonym">Selera gossypioides</name>
    <dbReference type="NCBI Taxonomy" id="34282"/>
    <lineage>
        <taxon>Eukaryota</taxon>
        <taxon>Viridiplantae</taxon>
        <taxon>Streptophyta</taxon>
        <taxon>Embryophyta</taxon>
        <taxon>Tracheophyta</taxon>
        <taxon>Spermatophyta</taxon>
        <taxon>Magnoliopsida</taxon>
        <taxon>eudicotyledons</taxon>
        <taxon>Gunneridae</taxon>
        <taxon>Pentapetalae</taxon>
        <taxon>rosids</taxon>
        <taxon>malvids</taxon>
        <taxon>Malvales</taxon>
        <taxon>Malvaceae</taxon>
        <taxon>Malvoideae</taxon>
        <taxon>Gossypium</taxon>
    </lineage>
</organism>
<dbReference type="Proteomes" id="UP000593579">
    <property type="component" value="Unassembled WGS sequence"/>
</dbReference>
<dbReference type="PROSITE" id="PS50158">
    <property type="entry name" value="ZF_CCHC"/>
    <property type="match status" value="1"/>
</dbReference>
<evidence type="ECO:0000256" key="1">
    <source>
        <dbReference type="PROSITE-ProRule" id="PRU00047"/>
    </source>
</evidence>
<dbReference type="OrthoDB" id="988315at2759"/>
<reference evidence="4 5" key="1">
    <citation type="journal article" date="2019" name="Genome Biol. Evol.">
        <title>Insights into the evolution of the New World diploid cottons (Gossypium, subgenus Houzingenia) based on genome sequencing.</title>
        <authorList>
            <person name="Grover C.E."/>
            <person name="Arick M.A. 2nd"/>
            <person name="Thrash A."/>
            <person name="Conover J.L."/>
            <person name="Sanders W.S."/>
            <person name="Peterson D.G."/>
            <person name="Frelichowski J.E."/>
            <person name="Scheffler J.A."/>
            <person name="Scheffler B.E."/>
            <person name="Wendel J.F."/>
        </authorList>
    </citation>
    <scope>NUCLEOTIDE SEQUENCE [LARGE SCALE GENOMIC DNA]</scope>
    <source>
        <strain evidence="4">5</strain>
        <tissue evidence="4">Leaf</tissue>
    </source>
</reference>
<evidence type="ECO:0000256" key="2">
    <source>
        <dbReference type="SAM" id="MobiDB-lite"/>
    </source>
</evidence>
<sequence>MQLGETLGGESRVARATKKVHRREDDPPDVGDMEVDEGRAKVVSFKYKLLGWVSNDNQDEDFHEDKFELIEGDVITGLADGIPNIKFSEKVHMWNQRIFNSTTMGIVLQYFYELSKTLSGLDSAPGFLGFLLQKMSLGGGGKLDRLSDQGRLQRVEFEGLPNVCFGCGYYGHQKKVCPKLRKENPPMDQEHEVTVLKSLAMTELNRRAKTGEFGSWMVVLRQSRCPRRRNAKMETNQQKMNNGSRFSLIADLNEESGDGTAGNMDGKSSSTINAIMPRLGFSLGEASGLSLSRSKNKRKELQGSGLRKKRLNGVKFGSSGPQQKVKTKKITEEKGNHMVVVVEENWELNIMVVEGESMSNKSGLKFLEGGPSSSISPEPSTVKWVKFRDQNHHRLRNKKKVDAMMSVVDLVENIFEQIGSAIRNIEVPREDGMELLEAEDEEGNFQAKC</sequence>
<name>A0A7J9BA38_GOSGO</name>